<dbReference type="PANTHER" id="PTHR43185">
    <property type="entry name" value="FERROUS IRON TRANSPORT PROTEIN B"/>
    <property type="match status" value="1"/>
</dbReference>
<keyword evidence="1" id="KW-0472">Membrane</keyword>
<dbReference type="InterPro" id="IPR011642">
    <property type="entry name" value="Gate_dom"/>
</dbReference>
<dbReference type="InterPro" id="IPR005225">
    <property type="entry name" value="Small_GTP-bd"/>
</dbReference>
<feature type="transmembrane region" description="Helical" evidence="1">
    <location>
        <begin position="442"/>
        <end position="466"/>
    </location>
</feature>
<accession>A0A7C3YZN8</accession>
<dbReference type="InterPro" id="IPR027417">
    <property type="entry name" value="P-loop_NTPase"/>
</dbReference>
<dbReference type="GO" id="GO:0015093">
    <property type="term" value="F:ferrous iron transmembrane transporter activity"/>
    <property type="evidence" value="ECO:0007669"/>
    <property type="project" value="InterPro"/>
</dbReference>
<dbReference type="CDD" id="cd01879">
    <property type="entry name" value="FeoB"/>
    <property type="match status" value="1"/>
</dbReference>
<feature type="domain" description="FeoB-type G" evidence="2">
    <location>
        <begin position="2"/>
        <end position="167"/>
    </location>
</feature>
<dbReference type="NCBIfam" id="TIGR00231">
    <property type="entry name" value="small_GTP"/>
    <property type="match status" value="1"/>
</dbReference>
<reference evidence="3" key="1">
    <citation type="journal article" date="2020" name="mSystems">
        <title>Genome- and Community-Level Interaction Insights into Carbon Utilization and Element Cycling Functions of Hydrothermarchaeota in Hydrothermal Sediment.</title>
        <authorList>
            <person name="Zhou Z."/>
            <person name="Liu Y."/>
            <person name="Xu W."/>
            <person name="Pan J."/>
            <person name="Luo Z.H."/>
            <person name="Li M."/>
        </authorList>
    </citation>
    <scope>NUCLEOTIDE SEQUENCE [LARGE SCALE GENOMIC DNA]</scope>
    <source>
        <strain evidence="3">SpSt-906</strain>
    </source>
</reference>
<dbReference type="Pfam" id="PF02421">
    <property type="entry name" value="FeoB_N"/>
    <property type="match status" value="1"/>
</dbReference>
<keyword evidence="1" id="KW-0812">Transmembrane</keyword>
<dbReference type="Pfam" id="PF07664">
    <property type="entry name" value="FeoB_C"/>
    <property type="match status" value="1"/>
</dbReference>
<dbReference type="GO" id="GO:0005886">
    <property type="term" value="C:plasma membrane"/>
    <property type="evidence" value="ECO:0007669"/>
    <property type="project" value="TreeGrafter"/>
</dbReference>
<dbReference type="Pfam" id="PF07670">
    <property type="entry name" value="Gate"/>
    <property type="match status" value="2"/>
</dbReference>
<dbReference type="InterPro" id="IPR030389">
    <property type="entry name" value="G_FEOB_dom"/>
</dbReference>
<proteinExistence type="predicted"/>
<dbReference type="Gene3D" id="3.40.50.300">
    <property type="entry name" value="P-loop containing nucleotide triphosphate hydrolases"/>
    <property type="match status" value="1"/>
</dbReference>
<feature type="transmembrane region" description="Helical" evidence="1">
    <location>
        <begin position="515"/>
        <end position="535"/>
    </location>
</feature>
<organism evidence="3">
    <name type="scientific">candidate division WOR-3 bacterium</name>
    <dbReference type="NCBI Taxonomy" id="2052148"/>
    <lineage>
        <taxon>Bacteria</taxon>
        <taxon>Bacteria division WOR-3</taxon>
    </lineage>
</organism>
<dbReference type="InterPro" id="IPR050860">
    <property type="entry name" value="FeoB_GTPase"/>
</dbReference>
<comment type="caution">
    <text evidence="3">The sequence shown here is derived from an EMBL/GenBank/DDBJ whole genome shotgun (WGS) entry which is preliminary data.</text>
</comment>
<gene>
    <name evidence="3" type="ORF">ENX07_02850</name>
</gene>
<feature type="transmembrane region" description="Helical" evidence="1">
    <location>
        <begin position="209"/>
        <end position="228"/>
    </location>
</feature>
<sequence>MIKKILLLGNPNVGKSVIFSRLTGTYVIASNYPGTTVEFSRGYTRLNGAKVEVIDVPGTYTLEPTTTAEEVAVKILETAIKEKESVVIQVIDATNLERNLYLTLQLLNRDIPLIIALNLWDEAKHTGIAIDYKKLEEILGVPVVPTVAVTGEGIRELKERIKEARKGRYEITERWQEIGKIVAEVQKVSHRHHTFLEKLSDLTIQPETGLPLALIFLYLTFFSVRFLGENLTNYILDPLFHKIYLPILVKISQPMPQFLSELFLGKTVEPLAGFGLLTTGLYIPFVVVLPYLFAFYLILSFWEDIGYLPHLATLLDTFLHRLGVHGYSSVPIILGFGCKVPALLATRILERNREKIITAVLIMMMAPCLPQTTMIISLLAPYGQGYLFLVFGLLFFLSLSASFLLSKILPGETLELFLEIPPYRRPVFSLLLRKMWIRLKGFLKEAVPLIFIGVFICSLLELIGAMELISRFLGKPVVAILGLPERTIGVIMTGLLRKDVAIGLLAPLSLTPKELVIASIFLTLYLPCLATIFVMGKELGIKNLAKVSAIQLFFGFLISFLLKNILR</sequence>
<feature type="transmembrane region" description="Helical" evidence="1">
    <location>
        <begin position="547"/>
        <end position="566"/>
    </location>
</feature>
<name>A0A7C3YZN8_UNCW3</name>
<dbReference type="EMBL" id="DTMQ01000017">
    <property type="protein sequence ID" value="HGE98997.1"/>
    <property type="molecule type" value="Genomic_DNA"/>
</dbReference>
<dbReference type="PANTHER" id="PTHR43185:SF1">
    <property type="entry name" value="FE(2+) TRANSPORTER FEOB"/>
    <property type="match status" value="1"/>
</dbReference>
<feature type="transmembrane region" description="Helical" evidence="1">
    <location>
        <begin position="356"/>
        <end position="380"/>
    </location>
</feature>
<protein>
    <submittedName>
        <fullName evidence="3">Ferrous iron transporter B</fullName>
    </submittedName>
</protein>
<dbReference type="GO" id="GO:0005525">
    <property type="term" value="F:GTP binding"/>
    <property type="evidence" value="ECO:0007669"/>
    <property type="project" value="InterPro"/>
</dbReference>
<dbReference type="PROSITE" id="PS51711">
    <property type="entry name" value="G_FEOB"/>
    <property type="match status" value="1"/>
</dbReference>
<dbReference type="InterPro" id="IPR011640">
    <property type="entry name" value="Fe2_transport_prot_B_C"/>
</dbReference>
<dbReference type="AlphaFoldDB" id="A0A7C3YZN8"/>
<evidence type="ECO:0000313" key="3">
    <source>
        <dbReference type="EMBL" id="HGE98997.1"/>
    </source>
</evidence>
<feature type="transmembrane region" description="Helical" evidence="1">
    <location>
        <begin position="281"/>
        <end position="302"/>
    </location>
</feature>
<keyword evidence="1" id="KW-1133">Transmembrane helix</keyword>
<dbReference type="PRINTS" id="PR00326">
    <property type="entry name" value="GTP1OBG"/>
</dbReference>
<feature type="transmembrane region" description="Helical" evidence="1">
    <location>
        <begin position="386"/>
        <end position="405"/>
    </location>
</feature>
<evidence type="ECO:0000259" key="2">
    <source>
        <dbReference type="PROSITE" id="PS51711"/>
    </source>
</evidence>
<feature type="transmembrane region" description="Helical" evidence="1">
    <location>
        <begin position="322"/>
        <end position="344"/>
    </location>
</feature>
<dbReference type="SUPFAM" id="SSF52540">
    <property type="entry name" value="P-loop containing nucleoside triphosphate hydrolases"/>
    <property type="match status" value="1"/>
</dbReference>
<evidence type="ECO:0000256" key="1">
    <source>
        <dbReference type="SAM" id="Phobius"/>
    </source>
</evidence>
<dbReference type="InterPro" id="IPR006073">
    <property type="entry name" value="GTP-bd"/>
</dbReference>